<accession>A0A9X5E7V4</accession>
<dbReference type="RefSeq" id="WP_132867019.1">
    <property type="nucleotide sequence ID" value="NZ_JTJC03000003.1"/>
</dbReference>
<dbReference type="EMBL" id="JTJC03000003">
    <property type="protein sequence ID" value="NHC35622.1"/>
    <property type="molecule type" value="Genomic_DNA"/>
</dbReference>
<sequence length="70" mass="7809">MFQVGDRVIHHASGQSGNVIGYGHQIIDGVYQPTLIVRVVRDRELRQTGVVEDLSANWIPSEEEIHSQVA</sequence>
<protein>
    <submittedName>
        <fullName evidence="1">Uncharacterized protein</fullName>
    </submittedName>
</protein>
<comment type="caution">
    <text evidence="1">The sequence shown here is derived from an EMBL/GenBank/DDBJ whole genome shotgun (WGS) entry which is preliminary data.</text>
</comment>
<evidence type="ECO:0000313" key="2">
    <source>
        <dbReference type="Proteomes" id="UP000031532"/>
    </source>
</evidence>
<proteinExistence type="predicted"/>
<dbReference type="AlphaFoldDB" id="A0A9X5E7V4"/>
<dbReference type="Proteomes" id="UP000031532">
    <property type="component" value="Unassembled WGS sequence"/>
</dbReference>
<name>A0A9X5E7V4_9CYAN</name>
<gene>
    <name evidence="1" type="ORF">QH73_0013275</name>
</gene>
<evidence type="ECO:0000313" key="1">
    <source>
        <dbReference type="EMBL" id="NHC35622.1"/>
    </source>
</evidence>
<organism evidence="1 2">
    <name type="scientific">Scytonema millei VB511283</name>
    <dbReference type="NCBI Taxonomy" id="1245923"/>
    <lineage>
        <taxon>Bacteria</taxon>
        <taxon>Bacillati</taxon>
        <taxon>Cyanobacteriota</taxon>
        <taxon>Cyanophyceae</taxon>
        <taxon>Nostocales</taxon>
        <taxon>Scytonemataceae</taxon>
        <taxon>Scytonema</taxon>
    </lineage>
</organism>
<reference evidence="1 2" key="1">
    <citation type="journal article" date="2015" name="Genome Announc.">
        <title>Draft Genome Sequence of the Terrestrial Cyanobacterium Scytonema millei VB511283, Isolated from Eastern India.</title>
        <authorList>
            <person name="Sen D."/>
            <person name="Chandrababunaidu M.M."/>
            <person name="Singh D."/>
            <person name="Sanghi N."/>
            <person name="Ghorai A."/>
            <person name="Mishra G.P."/>
            <person name="Madduluri M."/>
            <person name="Adhikary S.P."/>
            <person name="Tripathy S."/>
        </authorList>
    </citation>
    <scope>NUCLEOTIDE SEQUENCE [LARGE SCALE GENOMIC DNA]</scope>
    <source>
        <strain evidence="1 2">VB511283</strain>
    </source>
</reference>
<keyword evidence="2" id="KW-1185">Reference proteome</keyword>
<dbReference type="OrthoDB" id="515716at2"/>